<evidence type="ECO:0000313" key="2">
    <source>
        <dbReference type="Proteomes" id="UP000027982"/>
    </source>
</evidence>
<keyword evidence="2" id="KW-1185">Reference proteome</keyword>
<dbReference type="HOGENOM" id="CLU_2057892_0_0_0"/>
<organism evidence="1 2">
    <name type="scientific">Fimbriimonas ginsengisoli Gsoil 348</name>
    <dbReference type="NCBI Taxonomy" id="661478"/>
    <lineage>
        <taxon>Bacteria</taxon>
        <taxon>Bacillati</taxon>
        <taxon>Armatimonadota</taxon>
        <taxon>Fimbriimonadia</taxon>
        <taxon>Fimbriimonadales</taxon>
        <taxon>Fimbriimonadaceae</taxon>
        <taxon>Fimbriimonas</taxon>
    </lineage>
</organism>
<name>A0A068NIK1_FIMGI</name>
<dbReference type="STRING" id="661478.OP10G_0065"/>
<protein>
    <submittedName>
        <fullName evidence="1">Uncharacterized protein</fullName>
    </submittedName>
</protein>
<gene>
    <name evidence="1" type="ORF">OP10G_0065</name>
</gene>
<evidence type="ECO:0000313" key="1">
    <source>
        <dbReference type="EMBL" id="AIE83433.1"/>
    </source>
</evidence>
<reference evidence="1 2" key="1">
    <citation type="journal article" date="2014" name="PLoS ONE">
        <title>The first complete genome sequence of the class fimbriimonadia in the phylum armatimonadetes.</title>
        <authorList>
            <person name="Hu Z.Y."/>
            <person name="Wang Y.Z."/>
            <person name="Im W.T."/>
            <person name="Wang S.Y."/>
            <person name="Zhao G.P."/>
            <person name="Zheng H.J."/>
            <person name="Quan Z.X."/>
        </authorList>
    </citation>
    <scope>NUCLEOTIDE SEQUENCE [LARGE SCALE GENOMIC DNA]</scope>
    <source>
        <strain evidence="1">Gsoil 348</strain>
    </source>
</reference>
<dbReference type="EMBL" id="CP007139">
    <property type="protein sequence ID" value="AIE83433.1"/>
    <property type="molecule type" value="Genomic_DNA"/>
</dbReference>
<proteinExistence type="predicted"/>
<dbReference type="KEGG" id="fgi:OP10G_0065"/>
<accession>A0A068NIK1</accession>
<dbReference type="RefSeq" id="WP_025227888.1">
    <property type="nucleotide sequence ID" value="NZ_CP007139.1"/>
</dbReference>
<dbReference type="Proteomes" id="UP000027982">
    <property type="component" value="Chromosome"/>
</dbReference>
<sequence>MIGTKGQKVRTVDEACEFIREFLVYERTHRGELAVGKEHDFDLFLPWMMEIVVNSEEEDGSQLPTVLDRIYMDAAWELVVRGFLRPGPRHVSGDSSSDGYGKGYSLTTKGTEWIAELGS</sequence>
<dbReference type="AlphaFoldDB" id="A0A068NIK1"/>